<sequence length="368" mass="41050">MSVVDFLQETVQEGAGEGRGDHYPTLGHPPRPPYHHPSTRRKWGRHRGRGSGRTEYKSAGTTTDLSSREVVRPGQVVTPAPHRTHPIIKKSPLTQPLESLLSVGSQEATRVKEGPEKGECDLEAILIKETNPKLVLGESVEVTRDGEEHYYWPLKNFGEVARDTLLKVMVGLLNTGRRGTVFFGVGKGGLVEGVTAQPEVVGQFVGGLIKAAQFYLCPRLHQPQYAVRYNNVETTSRQRLDNVWVVELHTLPNMEHYYNAVTDMNYHIHHHGTTHTLSFTSFCHATVLHASHPYLAEVERAEAEVRELQEALERSGVPWKEAEGTHVCDKCYFSDCPAHCYGTPPVAAPTPTTQLDISHDYTQLIDDL</sequence>
<dbReference type="Proteomes" id="UP001286313">
    <property type="component" value="Unassembled WGS sequence"/>
</dbReference>
<feature type="region of interest" description="Disordered" evidence="1">
    <location>
        <begin position="9"/>
        <end position="67"/>
    </location>
</feature>
<name>A0AAE1BUS5_PETCI</name>
<comment type="caution">
    <text evidence="2">The sequence shown here is derived from an EMBL/GenBank/DDBJ whole genome shotgun (WGS) entry which is preliminary data.</text>
</comment>
<evidence type="ECO:0000313" key="3">
    <source>
        <dbReference type="Proteomes" id="UP001286313"/>
    </source>
</evidence>
<proteinExistence type="predicted"/>
<dbReference type="AlphaFoldDB" id="A0AAE1BUS5"/>
<keyword evidence="3" id="KW-1185">Reference proteome</keyword>
<dbReference type="EMBL" id="JAWQEG010005771">
    <property type="protein sequence ID" value="KAK3856833.1"/>
    <property type="molecule type" value="Genomic_DNA"/>
</dbReference>
<organism evidence="2 3">
    <name type="scientific">Petrolisthes cinctipes</name>
    <name type="common">Flat porcelain crab</name>
    <dbReference type="NCBI Taxonomy" id="88211"/>
    <lineage>
        <taxon>Eukaryota</taxon>
        <taxon>Metazoa</taxon>
        <taxon>Ecdysozoa</taxon>
        <taxon>Arthropoda</taxon>
        <taxon>Crustacea</taxon>
        <taxon>Multicrustacea</taxon>
        <taxon>Malacostraca</taxon>
        <taxon>Eumalacostraca</taxon>
        <taxon>Eucarida</taxon>
        <taxon>Decapoda</taxon>
        <taxon>Pleocyemata</taxon>
        <taxon>Anomura</taxon>
        <taxon>Galatheoidea</taxon>
        <taxon>Porcellanidae</taxon>
        <taxon>Petrolisthes</taxon>
    </lineage>
</organism>
<accession>A0AAE1BUS5</accession>
<evidence type="ECO:0000256" key="1">
    <source>
        <dbReference type="SAM" id="MobiDB-lite"/>
    </source>
</evidence>
<feature type="compositionally biased region" description="Basic residues" evidence="1">
    <location>
        <begin position="33"/>
        <end position="50"/>
    </location>
</feature>
<evidence type="ECO:0000313" key="2">
    <source>
        <dbReference type="EMBL" id="KAK3856833.1"/>
    </source>
</evidence>
<gene>
    <name evidence="2" type="ORF">Pcinc_036865</name>
</gene>
<reference evidence="2" key="1">
    <citation type="submission" date="2023-10" db="EMBL/GenBank/DDBJ databases">
        <title>Genome assemblies of two species of porcelain crab, Petrolisthes cinctipes and Petrolisthes manimaculis (Anomura: Porcellanidae).</title>
        <authorList>
            <person name="Angst P."/>
        </authorList>
    </citation>
    <scope>NUCLEOTIDE SEQUENCE</scope>
    <source>
        <strain evidence="2">PB745_01</strain>
        <tissue evidence="2">Gill</tissue>
    </source>
</reference>
<protein>
    <submittedName>
        <fullName evidence="2">Uncharacterized protein</fullName>
    </submittedName>
</protein>